<dbReference type="Proteomes" id="UP000887116">
    <property type="component" value="Unassembled WGS sequence"/>
</dbReference>
<keyword evidence="2" id="KW-1185">Reference proteome</keyword>
<name>A0A8X6GZJ1_TRICU</name>
<reference evidence="1" key="1">
    <citation type="submission" date="2020-07" db="EMBL/GenBank/DDBJ databases">
        <title>Multicomponent nature underlies the extraordinary mechanical properties of spider dragline silk.</title>
        <authorList>
            <person name="Kono N."/>
            <person name="Nakamura H."/>
            <person name="Mori M."/>
            <person name="Yoshida Y."/>
            <person name="Ohtoshi R."/>
            <person name="Malay A.D."/>
            <person name="Moran D.A.P."/>
            <person name="Tomita M."/>
            <person name="Numata K."/>
            <person name="Arakawa K."/>
        </authorList>
    </citation>
    <scope>NUCLEOTIDE SEQUENCE</scope>
</reference>
<dbReference type="EMBL" id="BMAO01016938">
    <property type="protein sequence ID" value="GFR12275.1"/>
    <property type="molecule type" value="Genomic_DNA"/>
</dbReference>
<dbReference type="AlphaFoldDB" id="A0A8X6GZJ1"/>
<sequence length="116" mass="13221">MPDNQTVFNGNPLRAPATDVCLRRVEAKWCGAFVECCRKCCQPTFGRDRLGPIVLKHWGVLFRTETQHQGDRSNSNDKSLFRGGVVGLTLIFANGDRYQHVQLLKRWNRTGCEVEK</sequence>
<evidence type="ECO:0000313" key="2">
    <source>
        <dbReference type="Proteomes" id="UP000887116"/>
    </source>
</evidence>
<gene>
    <name evidence="1" type="ORF">TNCT_103421</name>
</gene>
<accession>A0A8X6GZJ1</accession>
<protein>
    <submittedName>
        <fullName evidence="1">Uncharacterized protein</fullName>
    </submittedName>
</protein>
<organism evidence="1 2">
    <name type="scientific">Trichonephila clavata</name>
    <name type="common">Joro spider</name>
    <name type="synonym">Nephila clavata</name>
    <dbReference type="NCBI Taxonomy" id="2740835"/>
    <lineage>
        <taxon>Eukaryota</taxon>
        <taxon>Metazoa</taxon>
        <taxon>Ecdysozoa</taxon>
        <taxon>Arthropoda</taxon>
        <taxon>Chelicerata</taxon>
        <taxon>Arachnida</taxon>
        <taxon>Araneae</taxon>
        <taxon>Araneomorphae</taxon>
        <taxon>Entelegynae</taxon>
        <taxon>Araneoidea</taxon>
        <taxon>Nephilidae</taxon>
        <taxon>Trichonephila</taxon>
    </lineage>
</organism>
<comment type="caution">
    <text evidence="1">The sequence shown here is derived from an EMBL/GenBank/DDBJ whole genome shotgun (WGS) entry which is preliminary data.</text>
</comment>
<evidence type="ECO:0000313" key="1">
    <source>
        <dbReference type="EMBL" id="GFR12275.1"/>
    </source>
</evidence>
<proteinExistence type="predicted"/>